<evidence type="ECO:0000313" key="5">
    <source>
        <dbReference type="Proteomes" id="UP000290189"/>
    </source>
</evidence>
<dbReference type="EMBL" id="CDSF01000091">
    <property type="protein sequence ID" value="CEO99554.1"/>
    <property type="molecule type" value="Genomic_DNA"/>
</dbReference>
<evidence type="ECO:0000313" key="2">
    <source>
        <dbReference type="EMBL" id="CEO99554.1"/>
    </source>
</evidence>
<keyword evidence="4" id="KW-1185">Reference proteome</keyword>
<name>A0A0G4IWM1_PLABS</name>
<keyword evidence="1" id="KW-0812">Transmembrane</keyword>
<evidence type="ECO:0000313" key="3">
    <source>
        <dbReference type="EMBL" id="SPQ95949.1"/>
    </source>
</evidence>
<protein>
    <submittedName>
        <fullName evidence="2">Uncharacterized protein</fullName>
    </submittedName>
</protein>
<keyword evidence="1" id="KW-0472">Membrane</keyword>
<evidence type="ECO:0000256" key="1">
    <source>
        <dbReference type="SAM" id="Phobius"/>
    </source>
</evidence>
<evidence type="ECO:0000313" key="4">
    <source>
        <dbReference type="Proteomes" id="UP000039324"/>
    </source>
</evidence>
<reference evidence="3 5" key="2">
    <citation type="submission" date="2018-03" db="EMBL/GenBank/DDBJ databases">
        <authorList>
            <person name="Fogelqvist J."/>
        </authorList>
    </citation>
    <scope>NUCLEOTIDE SEQUENCE [LARGE SCALE GENOMIC DNA]</scope>
</reference>
<organism evidence="2 4">
    <name type="scientific">Plasmodiophora brassicae</name>
    <name type="common">Clubroot disease agent</name>
    <dbReference type="NCBI Taxonomy" id="37360"/>
    <lineage>
        <taxon>Eukaryota</taxon>
        <taxon>Sar</taxon>
        <taxon>Rhizaria</taxon>
        <taxon>Endomyxa</taxon>
        <taxon>Phytomyxea</taxon>
        <taxon>Plasmodiophorida</taxon>
        <taxon>Plasmodiophoridae</taxon>
        <taxon>Plasmodiophora</taxon>
    </lineage>
</organism>
<proteinExistence type="predicted"/>
<feature type="transmembrane region" description="Helical" evidence="1">
    <location>
        <begin position="262"/>
        <end position="282"/>
    </location>
</feature>
<keyword evidence="3" id="KW-0496">Mitochondrion</keyword>
<reference evidence="2 4" key="1">
    <citation type="submission" date="2015-02" db="EMBL/GenBank/DDBJ databases">
        <authorList>
            <person name="Chooi Y.-H."/>
        </authorList>
    </citation>
    <scope>NUCLEOTIDE SEQUENCE [LARGE SCALE GENOMIC DNA]</scope>
    <source>
        <strain evidence="2">E3</strain>
    </source>
</reference>
<dbReference type="Proteomes" id="UP000290189">
    <property type="component" value="Unassembled WGS sequence"/>
</dbReference>
<keyword evidence="1" id="KW-1133">Transmembrane helix</keyword>
<accession>A0A0G4IWM1</accession>
<dbReference type="AlphaFoldDB" id="A0A0G4IWM1"/>
<dbReference type="Proteomes" id="UP000039324">
    <property type="component" value="Unassembled WGS sequence"/>
</dbReference>
<sequence>MRRQPFGVRPITLDAIDALYQSNRCLPNMILYGFVVGAVVAGVALGDATDDYVTDYFDENCAEWSDEFCESVVPAVFGCAWDAPSSLCTFQGRCQGPVAGIITDLLTCDEDLRNRTSCPSQCVDPVARLLIYYEVALGWPSYANFYDSPAPERLLNEFSGYAETNIRQALGSAALCLTEDEVRDPLLSAPALYACSLQITPDHADALWQANARAYKQSLATSTTTATRPPPTTTSGSLTNLTSLSTEAFAGANVSTTSGSGAATALVVSGIVLGIAAVAFALRRYKRTPRRQSHHQLIDSDAAHELGEWHQV</sequence>
<dbReference type="EMBL" id="OVEO01000005">
    <property type="protein sequence ID" value="SPQ95949.1"/>
    <property type="molecule type" value="Genomic_DNA"/>
</dbReference>
<gene>
    <name evidence="2" type="ORF">PBRA_007287</name>
    <name evidence="3" type="ORF">PLBR_LOCUS3164</name>
</gene>
<geneLocation type="mitochondrion" evidence="3"/>